<dbReference type="Proteomes" id="UP000182882">
    <property type="component" value="Unassembled WGS sequence"/>
</dbReference>
<proteinExistence type="predicted"/>
<sequence>MRDFKSYEAPEAANLMRILVWLFFFGFLAALAWASNSDYSACMAEVRSIYLCGGGVNR</sequence>
<accession>A0A1H2EQ56</accession>
<dbReference type="RefSeq" id="WP_158441778.1">
    <property type="nucleotide sequence ID" value="NZ_CP013341.1"/>
</dbReference>
<name>A0A1H2EQ56_9PROT</name>
<gene>
    <name evidence="1" type="ORF">SAMN05216406_11469</name>
</gene>
<dbReference type="AlphaFoldDB" id="A0A1H2EQ56"/>
<protein>
    <submittedName>
        <fullName evidence="1">Uncharacterized protein</fullName>
    </submittedName>
</protein>
<evidence type="ECO:0000313" key="2">
    <source>
        <dbReference type="Proteomes" id="UP000182882"/>
    </source>
</evidence>
<dbReference type="EMBL" id="FNLN01000014">
    <property type="protein sequence ID" value="SDT97221.1"/>
    <property type="molecule type" value="Genomic_DNA"/>
</dbReference>
<reference evidence="2" key="1">
    <citation type="submission" date="2016-10" db="EMBL/GenBank/DDBJ databases">
        <authorList>
            <person name="Varghese N."/>
            <person name="Submissions S."/>
        </authorList>
    </citation>
    <scope>NUCLEOTIDE SEQUENCE [LARGE SCALE GENOMIC DNA]</scope>
    <source>
        <strain evidence="2">Nm10</strain>
    </source>
</reference>
<organism evidence="1 2">
    <name type="scientific">Nitrosomonas ureae</name>
    <dbReference type="NCBI Taxonomy" id="44577"/>
    <lineage>
        <taxon>Bacteria</taxon>
        <taxon>Pseudomonadati</taxon>
        <taxon>Pseudomonadota</taxon>
        <taxon>Betaproteobacteria</taxon>
        <taxon>Nitrosomonadales</taxon>
        <taxon>Nitrosomonadaceae</taxon>
        <taxon>Nitrosomonas</taxon>
    </lineage>
</organism>
<keyword evidence="2" id="KW-1185">Reference proteome</keyword>
<evidence type="ECO:0000313" key="1">
    <source>
        <dbReference type="EMBL" id="SDT97221.1"/>
    </source>
</evidence>